<gene>
    <name evidence="2" type="ORF">SSP0437_LOCUS3073</name>
</gene>
<dbReference type="AlphaFoldDB" id="A0A7S1YCD6"/>
<evidence type="ECO:0000313" key="2">
    <source>
        <dbReference type="EMBL" id="CAD9291090.1"/>
    </source>
</evidence>
<name>A0A7S1YCD6_9EUKA</name>
<protein>
    <submittedName>
        <fullName evidence="2">Uncharacterized protein</fullName>
    </submittedName>
</protein>
<sequence length="168" mass="18034">MQQHLPPVSSPLTRCDYCSTDYKSEDGLSAHLAKRPLHLTPAMADAIASAALPSAADSSEPRTPPPTVDTVRVMNTSPVRVPRKKAMKRVASSSLPEEARSPVLVNVAGRRAAPVASASKVPSSAQCWYCLTTYESEEVMRAHQAKRGHEPPSRRLSGGRPAKRLAVA</sequence>
<dbReference type="EMBL" id="HBGL01003991">
    <property type="protein sequence ID" value="CAD9291090.1"/>
    <property type="molecule type" value="Transcribed_RNA"/>
</dbReference>
<organism evidence="2">
    <name type="scientific">Sexangularia sp. CB-2014</name>
    <dbReference type="NCBI Taxonomy" id="1486929"/>
    <lineage>
        <taxon>Eukaryota</taxon>
        <taxon>Amoebozoa</taxon>
        <taxon>Tubulinea</taxon>
        <taxon>Elardia</taxon>
        <taxon>Arcellinida</taxon>
        <taxon>Arcellinida incertae sedis</taxon>
        <taxon>Sexangularia</taxon>
    </lineage>
</organism>
<accession>A0A7S1YCD6</accession>
<feature type="region of interest" description="Disordered" evidence="1">
    <location>
        <begin position="51"/>
        <end position="98"/>
    </location>
</feature>
<feature type="region of interest" description="Disordered" evidence="1">
    <location>
        <begin position="142"/>
        <end position="168"/>
    </location>
</feature>
<proteinExistence type="predicted"/>
<reference evidence="2" key="1">
    <citation type="submission" date="2021-01" db="EMBL/GenBank/DDBJ databases">
        <authorList>
            <person name="Corre E."/>
            <person name="Pelletier E."/>
            <person name="Niang G."/>
            <person name="Scheremetjew M."/>
            <person name="Finn R."/>
            <person name="Kale V."/>
            <person name="Holt S."/>
            <person name="Cochrane G."/>
            <person name="Meng A."/>
            <person name="Brown T."/>
            <person name="Cohen L."/>
        </authorList>
    </citation>
    <scope>NUCLEOTIDE SEQUENCE</scope>
    <source>
        <strain evidence="2">ATCC 50979</strain>
    </source>
</reference>
<evidence type="ECO:0000256" key="1">
    <source>
        <dbReference type="SAM" id="MobiDB-lite"/>
    </source>
</evidence>